<protein>
    <submittedName>
        <fullName evidence="7">Transmembrane protein</fullName>
    </submittedName>
</protein>
<organism evidence="7">
    <name type="scientific">hydrothermal vent metagenome</name>
    <dbReference type="NCBI Taxonomy" id="652676"/>
    <lineage>
        <taxon>unclassified sequences</taxon>
        <taxon>metagenomes</taxon>
        <taxon>ecological metagenomes</taxon>
    </lineage>
</organism>
<dbReference type="GO" id="GO:0016020">
    <property type="term" value="C:membrane"/>
    <property type="evidence" value="ECO:0007669"/>
    <property type="project" value="UniProtKB-SubCell"/>
</dbReference>
<keyword evidence="4 5" id="KW-0472">Membrane</keyword>
<evidence type="ECO:0000256" key="2">
    <source>
        <dbReference type="ARBA" id="ARBA00022692"/>
    </source>
</evidence>
<evidence type="ECO:0000256" key="3">
    <source>
        <dbReference type="ARBA" id="ARBA00022989"/>
    </source>
</evidence>
<evidence type="ECO:0000313" key="7">
    <source>
        <dbReference type="EMBL" id="VAX13947.1"/>
    </source>
</evidence>
<dbReference type="EMBL" id="UOFZ01000145">
    <property type="protein sequence ID" value="VAX13947.1"/>
    <property type="molecule type" value="Genomic_DNA"/>
</dbReference>
<evidence type="ECO:0000256" key="5">
    <source>
        <dbReference type="SAM" id="Phobius"/>
    </source>
</evidence>
<dbReference type="InterPro" id="IPR025423">
    <property type="entry name" value="TMEM205-like"/>
</dbReference>
<reference evidence="7" key="1">
    <citation type="submission" date="2018-06" db="EMBL/GenBank/DDBJ databases">
        <authorList>
            <person name="Zhirakovskaya E."/>
        </authorList>
    </citation>
    <scope>NUCLEOTIDE SEQUENCE</scope>
</reference>
<feature type="domain" description="TMEM205-like" evidence="6">
    <location>
        <begin position="9"/>
        <end position="105"/>
    </location>
</feature>
<proteinExistence type="predicted"/>
<feature type="transmembrane region" description="Helical" evidence="5">
    <location>
        <begin position="117"/>
        <end position="138"/>
    </location>
</feature>
<evidence type="ECO:0000259" key="6">
    <source>
        <dbReference type="Pfam" id="PF13664"/>
    </source>
</evidence>
<sequence length="143" mass="15885">MFQAAERVLLSIWMGGMWAIGYLAVPVLFHSLDDRILAGMLAGKMFTILNFAGLFCAGLLLIGLFYQQGRVALSNWRSWILLAMLLLIVVAEFILQPQMAGLKQNGLNGESLQQFRWLHGISSSLFLVNSLAGLLLIIRGVYK</sequence>
<feature type="transmembrane region" description="Helical" evidence="5">
    <location>
        <begin position="45"/>
        <end position="66"/>
    </location>
</feature>
<dbReference type="AlphaFoldDB" id="A0A3B1CAS5"/>
<keyword evidence="3 5" id="KW-1133">Transmembrane helix</keyword>
<comment type="subcellular location">
    <subcellularLocation>
        <location evidence="1">Membrane</location>
    </subcellularLocation>
</comment>
<evidence type="ECO:0000256" key="1">
    <source>
        <dbReference type="ARBA" id="ARBA00004370"/>
    </source>
</evidence>
<evidence type="ECO:0000256" key="4">
    <source>
        <dbReference type="ARBA" id="ARBA00023136"/>
    </source>
</evidence>
<keyword evidence="2 5" id="KW-0812">Transmembrane</keyword>
<dbReference type="Pfam" id="PF13664">
    <property type="entry name" value="DUF4149"/>
    <property type="match status" value="1"/>
</dbReference>
<gene>
    <name evidence="7" type="ORF">MNBD_GAMMA24-423</name>
</gene>
<feature type="transmembrane region" description="Helical" evidence="5">
    <location>
        <begin position="7"/>
        <end position="25"/>
    </location>
</feature>
<name>A0A3B1CAS5_9ZZZZ</name>
<accession>A0A3B1CAS5</accession>
<feature type="transmembrane region" description="Helical" evidence="5">
    <location>
        <begin position="78"/>
        <end position="97"/>
    </location>
</feature>